<evidence type="ECO:0000256" key="2">
    <source>
        <dbReference type="ARBA" id="ARBA00022737"/>
    </source>
</evidence>
<name>A0A7G5C479_9BACL</name>
<proteinExistence type="predicted"/>
<reference evidence="6 7" key="1">
    <citation type="submission" date="2019-07" db="EMBL/GenBank/DDBJ databases">
        <authorList>
            <person name="Kim J.K."/>
            <person name="Cheong H.-M."/>
            <person name="Choi Y."/>
            <person name="Hwang K.J."/>
            <person name="Lee S."/>
            <person name="Choi C."/>
        </authorList>
    </citation>
    <scope>NUCLEOTIDE SEQUENCE [LARGE SCALE GENOMIC DNA]</scope>
    <source>
        <strain evidence="6 7">KS 22</strain>
    </source>
</reference>
<dbReference type="KEGG" id="cchl:FPL14_24685"/>
<dbReference type="PANTHER" id="PTHR43790">
    <property type="entry name" value="CARBOHYDRATE TRANSPORT ATP-BINDING PROTEIN MG119-RELATED"/>
    <property type="match status" value="1"/>
</dbReference>
<gene>
    <name evidence="6" type="ORF">FPL14_24685</name>
</gene>
<dbReference type="SUPFAM" id="SSF52540">
    <property type="entry name" value="P-loop containing nucleoside triphosphate hydrolases"/>
    <property type="match status" value="2"/>
</dbReference>
<dbReference type="PROSITE" id="PS00211">
    <property type="entry name" value="ABC_TRANSPORTER_1"/>
    <property type="match status" value="1"/>
</dbReference>
<feature type="domain" description="ABC transporter" evidence="5">
    <location>
        <begin position="7"/>
        <end position="245"/>
    </location>
</feature>
<evidence type="ECO:0000256" key="1">
    <source>
        <dbReference type="ARBA" id="ARBA00022448"/>
    </source>
</evidence>
<evidence type="ECO:0000313" key="6">
    <source>
        <dbReference type="EMBL" id="QMV44013.1"/>
    </source>
</evidence>
<dbReference type="CDD" id="cd03216">
    <property type="entry name" value="ABC_Carb_Monos_I"/>
    <property type="match status" value="1"/>
</dbReference>
<protein>
    <submittedName>
        <fullName evidence="6">Sugar ABC transporter ATP-binding protein</fullName>
    </submittedName>
</protein>
<dbReference type="InterPro" id="IPR003593">
    <property type="entry name" value="AAA+_ATPase"/>
</dbReference>
<keyword evidence="2" id="KW-0677">Repeat</keyword>
<dbReference type="RefSeq" id="WP_182300245.1">
    <property type="nucleotide sequence ID" value="NZ_CP041969.1"/>
</dbReference>
<sequence>MKEKVLLETVNLTKTFGEVRAVNKVGIKIYSGEIRGLIGENGSGKSTVSSMLSGLLPVTDGEMFMRGAPYRPRNTLDARDHKVSMIVQETGTIHGLSIAENIFLGDEARFSKGSYVDRGAMHREAKKALELIDMGHLDPGLPIQTLNFEERKLIEIARALYHDPSLIIVDETTTALSHEGREMIHRIMRKLKQQDKAVLFISHDLPELMDTCDALTVMRDGNLITTIERHQFNESLIKKSMVGREIEGDYYRSDWDGSHDDQVMISVDNVSAGILQNITIQLHKGEILGVGGLSGSGMHELGKLMYGDLQPGKGTVTVYGPKPRLSRWMRFGKNKKTVSDERLYPSPMKNIQTAIANKVGYVSKNRDQETLIMEASIKTNLTLSALDQLSRMGFIMPATEKKFAKEQIEGLNIKASSMNQTVGELSGGNKQKVSFGKWIGNDSRILILDSPTRGVDVGVKTTMYRLLYSLKKQGYSILIISEELPELIGMSDRILMMKDGRINKEFVRSRELDESSLIEHMI</sequence>
<dbReference type="GO" id="GO:0016887">
    <property type="term" value="F:ATP hydrolysis activity"/>
    <property type="evidence" value="ECO:0007669"/>
    <property type="project" value="InterPro"/>
</dbReference>
<keyword evidence="3" id="KW-0547">Nucleotide-binding</keyword>
<accession>A0A7G5C479</accession>
<dbReference type="InterPro" id="IPR027417">
    <property type="entry name" value="P-loop_NTPase"/>
</dbReference>
<dbReference type="Gene3D" id="3.40.50.300">
    <property type="entry name" value="P-loop containing nucleotide triphosphate hydrolases"/>
    <property type="match status" value="2"/>
</dbReference>
<dbReference type="SMART" id="SM00382">
    <property type="entry name" value="AAA"/>
    <property type="match status" value="2"/>
</dbReference>
<dbReference type="InterPro" id="IPR050107">
    <property type="entry name" value="ABC_carbohydrate_import_ATPase"/>
</dbReference>
<organism evidence="6 7">
    <name type="scientific">Cohnella cholangitidis</name>
    <dbReference type="NCBI Taxonomy" id="2598458"/>
    <lineage>
        <taxon>Bacteria</taxon>
        <taxon>Bacillati</taxon>
        <taxon>Bacillota</taxon>
        <taxon>Bacilli</taxon>
        <taxon>Bacillales</taxon>
        <taxon>Paenibacillaceae</taxon>
        <taxon>Cohnella</taxon>
    </lineage>
</organism>
<dbReference type="InterPro" id="IPR017871">
    <property type="entry name" value="ABC_transporter-like_CS"/>
</dbReference>
<keyword evidence="7" id="KW-1185">Reference proteome</keyword>
<dbReference type="EMBL" id="CP041969">
    <property type="protein sequence ID" value="QMV44013.1"/>
    <property type="molecule type" value="Genomic_DNA"/>
</dbReference>
<dbReference type="PROSITE" id="PS50893">
    <property type="entry name" value="ABC_TRANSPORTER_2"/>
    <property type="match status" value="2"/>
</dbReference>
<keyword evidence="4 6" id="KW-0067">ATP-binding</keyword>
<keyword evidence="1" id="KW-0813">Transport</keyword>
<dbReference type="PANTHER" id="PTHR43790:SF9">
    <property type="entry name" value="GALACTOFURANOSE TRANSPORTER ATP-BINDING PROTEIN YTFR"/>
    <property type="match status" value="1"/>
</dbReference>
<evidence type="ECO:0000259" key="5">
    <source>
        <dbReference type="PROSITE" id="PS50893"/>
    </source>
</evidence>
<evidence type="ECO:0000256" key="3">
    <source>
        <dbReference type="ARBA" id="ARBA00022741"/>
    </source>
</evidence>
<feature type="domain" description="ABC transporter" evidence="5">
    <location>
        <begin position="258"/>
        <end position="522"/>
    </location>
</feature>
<dbReference type="GO" id="GO:0005524">
    <property type="term" value="F:ATP binding"/>
    <property type="evidence" value="ECO:0007669"/>
    <property type="project" value="UniProtKB-KW"/>
</dbReference>
<dbReference type="AlphaFoldDB" id="A0A7G5C479"/>
<dbReference type="Pfam" id="PF00005">
    <property type="entry name" value="ABC_tran"/>
    <property type="match status" value="2"/>
</dbReference>
<evidence type="ECO:0000256" key="4">
    <source>
        <dbReference type="ARBA" id="ARBA00022840"/>
    </source>
</evidence>
<dbReference type="InterPro" id="IPR003439">
    <property type="entry name" value="ABC_transporter-like_ATP-bd"/>
</dbReference>
<dbReference type="Proteomes" id="UP000515679">
    <property type="component" value="Chromosome"/>
</dbReference>
<evidence type="ECO:0000313" key="7">
    <source>
        <dbReference type="Proteomes" id="UP000515679"/>
    </source>
</evidence>